<keyword evidence="1" id="KW-0812">Transmembrane</keyword>
<keyword evidence="1" id="KW-1133">Transmembrane helix</keyword>
<feature type="transmembrane region" description="Helical" evidence="1">
    <location>
        <begin position="61"/>
        <end position="83"/>
    </location>
</feature>
<keyword evidence="3" id="KW-1185">Reference proteome</keyword>
<keyword evidence="1" id="KW-0472">Membrane</keyword>
<evidence type="ECO:0000313" key="2">
    <source>
        <dbReference type="EMBL" id="PZX39717.1"/>
    </source>
</evidence>
<evidence type="ECO:0008006" key="4">
    <source>
        <dbReference type="Google" id="ProtNLM"/>
    </source>
</evidence>
<protein>
    <recommendedName>
        <fullName evidence="4">ABC transporter ATP-binding protein</fullName>
    </recommendedName>
</protein>
<feature type="transmembrane region" description="Helical" evidence="1">
    <location>
        <begin position="36"/>
        <end position="55"/>
    </location>
</feature>
<gene>
    <name evidence="2" type="ORF">LX97_02071</name>
</gene>
<dbReference type="EMBL" id="QKZR01000003">
    <property type="protein sequence ID" value="PZX39717.1"/>
    <property type="molecule type" value="Genomic_DNA"/>
</dbReference>
<evidence type="ECO:0000313" key="3">
    <source>
        <dbReference type="Proteomes" id="UP000248584"/>
    </source>
</evidence>
<sequence>MKSFFKNFFKNKNSKISFNQKTQSFIIEDNAKAQIWFLRVLMMVQCFSMFGFLYKSEEIDFLFLIVGTFFFIILVLSFVIISAERVVYLDQIKHLIYRKNSSSATLGIVLKNRKRRNLYTYQPEGVEEMVNLFRENGVFIKEKSFLLS</sequence>
<proteinExistence type="predicted"/>
<evidence type="ECO:0000256" key="1">
    <source>
        <dbReference type="SAM" id="Phobius"/>
    </source>
</evidence>
<reference evidence="2 3" key="1">
    <citation type="submission" date="2018-06" db="EMBL/GenBank/DDBJ databases">
        <title>Genomic Encyclopedia of Archaeal and Bacterial Type Strains, Phase II (KMG-II): from individual species to whole genera.</title>
        <authorList>
            <person name="Goeker M."/>
        </authorList>
    </citation>
    <scope>NUCLEOTIDE SEQUENCE [LARGE SCALE GENOMIC DNA]</scope>
    <source>
        <strain evidence="2 3">DSM 17205</strain>
    </source>
</reference>
<name>A0ABX5PX10_9FLAO</name>
<dbReference type="Proteomes" id="UP000248584">
    <property type="component" value="Unassembled WGS sequence"/>
</dbReference>
<comment type="caution">
    <text evidence="2">The sequence shown here is derived from an EMBL/GenBank/DDBJ whole genome shotgun (WGS) entry which is preliminary data.</text>
</comment>
<organism evidence="2 3">
    <name type="scientific">Nonlabens dokdonensis</name>
    <dbReference type="NCBI Taxonomy" id="328515"/>
    <lineage>
        <taxon>Bacteria</taxon>
        <taxon>Pseudomonadati</taxon>
        <taxon>Bacteroidota</taxon>
        <taxon>Flavobacteriia</taxon>
        <taxon>Flavobacteriales</taxon>
        <taxon>Flavobacteriaceae</taxon>
        <taxon>Nonlabens</taxon>
    </lineage>
</organism>
<dbReference type="RefSeq" id="WP_015363244.1">
    <property type="nucleotide sequence ID" value="NZ_QKZR01000003.1"/>
</dbReference>
<accession>A0ABX5PX10</accession>